<feature type="signal peptide" evidence="9">
    <location>
        <begin position="1"/>
        <end position="25"/>
    </location>
</feature>
<dbReference type="GO" id="GO:0009897">
    <property type="term" value="C:external side of plasma membrane"/>
    <property type="evidence" value="ECO:0007669"/>
    <property type="project" value="TreeGrafter"/>
</dbReference>
<keyword evidence="4 8" id="KW-1133">Transmembrane helix</keyword>
<dbReference type="InterPro" id="IPR013783">
    <property type="entry name" value="Ig-like_fold"/>
</dbReference>
<evidence type="ECO:0000313" key="10">
    <source>
        <dbReference type="EMBL" id="KAF5907106.1"/>
    </source>
</evidence>
<dbReference type="SUPFAM" id="SSF49265">
    <property type="entry name" value="Fibronectin type III"/>
    <property type="match status" value="1"/>
</dbReference>
<evidence type="ECO:0000313" key="11">
    <source>
        <dbReference type="Proteomes" id="UP000727407"/>
    </source>
</evidence>
<dbReference type="Proteomes" id="UP000727407">
    <property type="component" value="Unassembled WGS sequence"/>
</dbReference>
<dbReference type="AlphaFoldDB" id="A0A8J4TZJ9"/>
<evidence type="ECO:0000256" key="2">
    <source>
        <dbReference type="ARBA" id="ARBA00022692"/>
    </source>
</evidence>
<dbReference type="PANTHER" id="PTHR23037:SF35">
    <property type="entry name" value="FIBRONECTIN TYPE-III DOMAIN-CONTAINING PROTEIN"/>
    <property type="match status" value="1"/>
</dbReference>
<comment type="subcellular location">
    <subcellularLocation>
        <location evidence="1">Membrane</location>
        <topology evidence="1">Single-pass membrane protein</topology>
    </subcellularLocation>
</comment>
<evidence type="ECO:0000256" key="9">
    <source>
        <dbReference type="SAM" id="SignalP"/>
    </source>
</evidence>
<name>A0A8J4TZJ9_CLAMG</name>
<evidence type="ECO:0000256" key="3">
    <source>
        <dbReference type="ARBA" id="ARBA00022729"/>
    </source>
</evidence>
<keyword evidence="2 8" id="KW-0812">Transmembrane</keyword>
<keyword evidence="7 10" id="KW-0675">Receptor</keyword>
<evidence type="ECO:0000256" key="4">
    <source>
        <dbReference type="ARBA" id="ARBA00022989"/>
    </source>
</evidence>
<evidence type="ECO:0000256" key="5">
    <source>
        <dbReference type="ARBA" id="ARBA00023136"/>
    </source>
</evidence>
<organism evidence="10 11">
    <name type="scientific">Clarias magur</name>
    <name type="common">Asian catfish</name>
    <name type="synonym">Macropteronotus magur</name>
    <dbReference type="NCBI Taxonomy" id="1594786"/>
    <lineage>
        <taxon>Eukaryota</taxon>
        <taxon>Metazoa</taxon>
        <taxon>Chordata</taxon>
        <taxon>Craniata</taxon>
        <taxon>Vertebrata</taxon>
        <taxon>Euteleostomi</taxon>
        <taxon>Actinopterygii</taxon>
        <taxon>Neopterygii</taxon>
        <taxon>Teleostei</taxon>
        <taxon>Ostariophysi</taxon>
        <taxon>Siluriformes</taxon>
        <taxon>Clariidae</taxon>
        <taxon>Clarias</taxon>
    </lineage>
</organism>
<dbReference type="GO" id="GO:0004896">
    <property type="term" value="F:cytokine receptor activity"/>
    <property type="evidence" value="ECO:0007669"/>
    <property type="project" value="TreeGrafter"/>
</dbReference>
<reference evidence="10" key="1">
    <citation type="submission" date="2020-07" db="EMBL/GenBank/DDBJ databases">
        <title>Clarias magur genome sequencing, assembly and annotation.</title>
        <authorList>
            <person name="Kushwaha B."/>
            <person name="Kumar R."/>
            <person name="Das P."/>
            <person name="Joshi C.G."/>
            <person name="Kumar D."/>
            <person name="Nagpure N.S."/>
            <person name="Pandey M."/>
            <person name="Agarwal S."/>
            <person name="Srivastava S."/>
            <person name="Singh M."/>
            <person name="Sahoo L."/>
            <person name="Jayasankar P."/>
            <person name="Meher P.K."/>
            <person name="Koringa P.G."/>
            <person name="Iquebal M.A."/>
            <person name="Das S.P."/>
            <person name="Bit A."/>
            <person name="Patnaik S."/>
            <person name="Patel N."/>
            <person name="Shah T.M."/>
            <person name="Hinsu A."/>
            <person name="Jena J.K."/>
        </authorList>
    </citation>
    <scope>NUCLEOTIDE SEQUENCE</scope>
    <source>
        <strain evidence="10">CIFAMagur01</strain>
        <tissue evidence="10">Testis</tissue>
    </source>
</reference>
<protein>
    <submittedName>
        <fullName evidence="10">Interleukin-13 receptor subunit alpha-1-like</fullName>
    </submittedName>
</protein>
<keyword evidence="3 9" id="KW-0732">Signal</keyword>
<accession>A0A8J4TZJ9</accession>
<evidence type="ECO:0000256" key="1">
    <source>
        <dbReference type="ARBA" id="ARBA00004167"/>
    </source>
</evidence>
<feature type="transmembrane region" description="Helical" evidence="8">
    <location>
        <begin position="136"/>
        <end position="160"/>
    </location>
</feature>
<dbReference type="OrthoDB" id="9940625at2759"/>
<keyword evidence="11" id="KW-1185">Reference proteome</keyword>
<evidence type="ECO:0000256" key="7">
    <source>
        <dbReference type="ARBA" id="ARBA00023170"/>
    </source>
</evidence>
<feature type="chain" id="PRO_5035187285" evidence="9">
    <location>
        <begin position="26"/>
        <end position="213"/>
    </location>
</feature>
<keyword evidence="5 8" id="KW-0472">Membrane</keyword>
<keyword evidence="6" id="KW-1015">Disulfide bond</keyword>
<dbReference type="PANTHER" id="PTHR23037">
    <property type="entry name" value="CYTOKINE RECEPTOR"/>
    <property type="match status" value="1"/>
</dbReference>
<evidence type="ECO:0000256" key="8">
    <source>
        <dbReference type="SAM" id="Phobius"/>
    </source>
</evidence>
<sequence length="213" mass="24756">MLYGNWNFDLMHWMCFSVILSGVTAEPEGRPQPPPTLKIIEKGNYLNFIASPPGSQTDSGPQCWSYRFLYRKCNEDTETINVNEYDNWTAEVDYDATCKYTVQVQAKYRTEYCGHNEEDSDISEPTYFGKDDDPVLLFKVAIIIIPLIVCTCIVTSIVLFRRHKEMFLPKVPNPSEFFKDMFENKNEMTRGLYEPNEEVVEKIHVEPKTTNLH</sequence>
<comment type="caution">
    <text evidence="10">The sequence shown here is derived from an EMBL/GenBank/DDBJ whole genome shotgun (WGS) entry which is preliminary data.</text>
</comment>
<dbReference type="EMBL" id="QNUK01000025">
    <property type="protein sequence ID" value="KAF5907106.1"/>
    <property type="molecule type" value="Genomic_DNA"/>
</dbReference>
<evidence type="ECO:0000256" key="6">
    <source>
        <dbReference type="ARBA" id="ARBA00023157"/>
    </source>
</evidence>
<proteinExistence type="predicted"/>
<gene>
    <name evidence="10" type="ORF">DAT39_003113</name>
</gene>
<dbReference type="Gene3D" id="2.60.40.10">
    <property type="entry name" value="Immunoglobulins"/>
    <property type="match status" value="1"/>
</dbReference>
<dbReference type="InterPro" id="IPR036116">
    <property type="entry name" value="FN3_sf"/>
</dbReference>